<feature type="compositionally biased region" description="Basic and acidic residues" evidence="1">
    <location>
        <begin position="295"/>
        <end position="310"/>
    </location>
</feature>
<accession>A0A2R5GP24</accession>
<sequence length="1575" mass="169545">MTDNKDGEDASASPPAKTTVWVVFDPSRQTEALRRIAIGEEQIIGRDYPSMTESLLGIEDMKVSRKQLRVTGRPRGLECLCQGQNAMAYYQNSAKPSTRLKIKTGDTFFWSREGMVELHFKNRLSNQLCIRREGDPVPVMGGAGSVKACDLVSPVKSTSRPKDEDTKSVTKLVKTESSENTSSVEKALAASAKDSLGLKSESDITKVGDKAVKVEEEGKEEEEKKKKTDKDSDPVADAIKEETKNGKVTSSSPAISAAAAAAADDAAETTKAADASLPAAADAATAASNAASPAVKEDTGLARVGTKSETEDLALAPLERTSSAQWAIDEPPAGTAHPRQRHGSLSPGSSSRMLLGGSPRIWNGMSPRQRRLSAQSGSGSAGAVGGMDHKDETVFSWNSAVRGERAPGEGSPRRSDDGSSMPGDILAASRSQSPVFGAGPPTSETVRTANECPFPNEPSKSVRKPPGGASIFDSDKHHPHVMSPRVVAKRKRSTDSAADAAAAVAIGGHRDLSGEASADADPADGKRRRRSSRSRKGDDGDAMEEDDDDDERADNIDNTKNDKNNDEADSALASKDRAAGHEVSRSGLPGEGSERGGRASRRNSIGSSAADSTSAALKDDLAALKELDANAGMPPGAIKDGGTILPQGPGARVGNDFQVEIPAMLRKVKDPLLVGKGKGSIGAWNKLMHNEPEPLPIDADDRADTTLDWTPAERRAFNKGMYESLKDFISIYRNDPIFRNNGKSPHDLIAYYYKQYKDMPEYARWKAFVTEGTNAGLPPEYNAADEDGHGGDMSPRGTDLAENGAGARPSNLDTGVGTGILAGSSSGATTPLRTPKNVPGILLDMIKLGFLEPGEGVLLVEYQNNLTQATLNPDGTILCDGIVFDSVSSFSVHCKRKTNPKLSGDNGWLSIVFRGKTLDSIRARYQEKKQALELAEQGAAGAPAGKPIIAGDAAPSGRASRRSSVTTGAVASTSSGANLQRTNSMCSTSLPANFGSSTRSSVANLGVAGQGPATTTAPWSSAEPGSRRGGGRISTRQQATRQQGFFELQIESDSELEDEDASRLPPGVKLANAGPLPAVRSSKKDETMKNLIDAEVLRPGKRVLRVRYKGREFWADLRTDGIIVDCVTDGEYASPSLWSIEIKRRVNPNVRSDSGWYSIFYIPPGSAAAITETGSGNGSGAGGDDDRDSGEAGRGNKDDQDQNNMDDDDDDDDDMRSGIDEDNEETSFENLHVYRKLYRSVRESRRQQKMKESYSLLSEIRALRAKKQPPPALTAREDELASHQYLEAPHLQWRPQATSAATEDAVGEGDTALEEDETQSVSSRAGPGRKKRKRRKLAGRAALNTPRQTNDSKMYCMCQRRNGDDDASAAASESEGYDSEMEGEGRWYLQCSKATGACNGWIHPRCFDFDISQRDGERMREFICPLCSGDGVELRLVKSERVIKDRVAVYTAGTIVMSRLEYPAGNPVGWFPAKISEVDFTHHADTPYRIIYAFNPLLTEWISLGPNDPTRMLAVDWAKSDCYRVQDERWRESAANVLRIFDKSHLAKVSAGRMDRTDPDMCSDVIPWSMDGFAL</sequence>
<dbReference type="Proteomes" id="UP000241890">
    <property type="component" value="Unassembled WGS sequence"/>
</dbReference>
<evidence type="ECO:0000256" key="1">
    <source>
        <dbReference type="SAM" id="MobiDB-lite"/>
    </source>
</evidence>
<dbReference type="Pfam" id="PF18755">
    <property type="entry name" value="RAMA"/>
    <property type="match status" value="2"/>
</dbReference>
<evidence type="ECO:0000259" key="2">
    <source>
        <dbReference type="Pfam" id="PF18755"/>
    </source>
</evidence>
<feature type="region of interest" description="Disordered" evidence="1">
    <location>
        <begin position="942"/>
        <end position="984"/>
    </location>
</feature>
<dbReference type="Gene3D" id="3.30.40.10">
    <property type="entry name" value="Zinc/RING finger domain, C3HC4 (zinc finger)"/>
    <property type="match status" value="1"/>
</dbReference>
<reference evidence="3 4" key="1">
    <citation type="submission" date="2017-12" db="EMBL/GenBank/DDBJ databases">
        <title>Sequencing, de novo assembly and annotation of complete genome of a new Thraustochytrid species, strain FCC1311.</title>
        <authorList>
            <person name="Sedici K."/>
            <person name="Godart F."/>
            <person name="Aiese Cigliano R."/>
            <person name="Sanseverino W."/>
            <person name="Barakat M."/>
            <person name="Ortet P."/>
            <person name="Marechal E."/>
            <person name="Cagnac O."/>
            <person name="Amato A."/>
        </authorList>
    </citation>
    <scope>NUCLEOTIDE SEQUENCE [LARGE SCALE GENOMIC DNA]</scope>
</reference>
<feature type="compositionally biased region" description="Basic residues" evidence="1">
    <location>
        <begin position="1327"/>
        <end position="1338"/>
    </location>
</feature>
<feature type="compositionally biased region" description="Basic and acidic residues" evidence="1">
    <location>
        <begin position="200"/>
        <end position="245"/>
    </location>
</feature>
<organism evidence="3 4">
    <name type="scientific">Hondaea fermentalgiana</name>
    <dbReference type="NCBI Taxonomy" id="2315210"/>
    <lineage>
        <taxon>Eukaryota</taxon>
        <taxon>Sar</taxon>
        <taxon>Stramenopiles</taxon>
        <taxon>Bigyra</taxon>
        <taxon>Labyrinthulomycetes</taxon>
        <taxon>Thraustochytrida</taxon>
        <taxon>Thraustochytriidae</taxon>
        <taxon>Hondaea</taxon>
    </lineage>
</organism>
<feature type="region of interest" description="Disordered" evidence="1">
    <location>
        <begin position="778"/>
        <end position="809"/>
    </location>
</feature>
<feature type="compositionally biased region" description="Low complexity" evidence="1">
    <location>
        <begin position="942"/>
        <end position="977"/>
    </location>
</feature>
<dbReference type="PANTHER" id="PTHR35711:SF1">
    <property type="entry name" value="ECTODERMAL, ISOFORM F"/>
    <property type="match status" value="1"/>
</dbReference>
<feature type="region of interest" description="Disordered" evidence="1">
    <location>
        <begin position="1003"/>
        <end position="1084"/>
    </location>
</feature>
<dbReference type="InterPro" id="IPR040843">
    <property type="entry name" value="RAMA"/>
</dbReference>
<keyword evidence="4" id="KW-1185">Reference proteome</keyword>
<feature type="region of interest" description="Disordered" evidence="1">
    <location>
        <begin position="154"/>
        <end position="614"/>
    </location>
</feature>
<dbReference type="InterPro" id="IPR013083">
    <property type="entry name" value="Znf_RING/FYVE/PHD"/>
</dbReference>
<proteinExistence type="predicted"/>
<feature type="compositionally biased region" description="Basic and acidic residues" evidence="1">
    <location>
        <begin position="553"/>
        <end position="566"/>
    </location>
</feature>
<evidence type="ECO:0000313" key="4">
    <source>
        <dbReference type="Proteomes" id="UP000241890"/>
    </source>
</evidence>
<feature type="compositionally biased region" description="Acidic residues" evidence="1">
    <location>
        <begin position="540"/>
        <end position="552"/>
    </location>
</feature>
<protein>
    <submittedName>
        <fullName evidence="3">MPN domain-containing protein</fullName>
    </submittedName>
</protein>
<comment type="caution">
    <text evidence="3">The sequence shown here is derived from an EMBL/GenBank/DDBJ whole genome shotgun (WGS) entry which is preliminary data.</text>
</comment>
<feature type="compositionally biased region" description="Basic and acidic residues" evidence="1">
    <location>
        <begin position="160"/>
        <end position="177"/>
    </location>
</feature>
<feature type="compositionally biased region" description="Basic and acidic residues" evidence="1">
    <location>
        <begin position="574"/>
        <end position="584"/>
    </location>
</feature>
<feature type="compositionally biased region" description="Acidic residues" evidence="1">
    <location>
        <begin position="1050"/>
        <end position="1060"/>
    </location>
</feature>
<feature type="compositionally biased region" description="Basic and acidic residues" evidence="1">
    <location>
        <begin position="402"/>
        <end position="417"/>
    </location>
</feature>
<dbReference type="EMBL" id="BEYU01000126">
    <property type="protein sequence ID" value="GBG32630.1"/>
    <property type="molecule type" value="Genomic_DNA"/>
</dbReference>
<feature type="domain" description="RAMA" evidence="2">
    <location>
        <begin position="1080"/>
        <end position="1161"/>
    </location>
</feature>
<feature type="domain" description="RAMA" evidence="2">
    <location>
        <begin position="841"/>
        <end position="930"/>
    </location>
</feature>
<feature type="compositionally biased region" description="Acidic residues" evidence="1">
    <location>
        <begin position="1305"/>
        <end position="1318"/>
    </location>
</feature>
<feature type="compositionally biased region" description="Acidic residues" evidence="1">
    <location>
        <begin position="1204"/>
        <end position="1227"/>
    </location>
</feature>
<feature type="compositionally biased region" description="Basic and acidic residues" evidence="1">
    <location>
        <begin position="1189"/>
        <end position="1200"/>
    </location>
</feature>
<name>A0A2R5GP24_9STRA</name>
<dbReference type="OrthoDB" id="167806at2759"/>
<dbReference type="PANTHER" id="PTHR35711">
    <property type="entry name" value="EXPRESSED PROTEIN"/>
    <property type="match status" value="1"/>
</dbReference>
<evidence type="ECO:0000313" key="3">
    <source>
        <dbReference type="EMBL" id="GBG32630.1"/>
    </source>
</evidence>
<gene>
    <name evidence="3" type="ORF">FCC1311_088552</name>
</gene>
<dbReference type="InParanoid" id="A0A2R5GP24"/>
<feature type="compositionally biased region" description="Low complexity" evidence="1">
    <location>
        <begin position="249"/>
        <end position="294"/>
    </location>
</feature>
<feature type="region of interest" description="Disordered" evidence="1">
    <location>
        <begin position="1171"/>
        <end position="1227"/>
    </location>
</feature>
<feature type="region of interest" description="Disordered" evidence="1">
    <location>
        <begin position="1289"/>
        <end position="1345"/>
    </location>
</feature>